<proteinExistence type="predicted"/>
<reference evidence="2" key="2">
    <citation type="journal article" date="2015" name="Fish Shellfish Immunol.">
        <title>Early steps in the European eel (Anguilla anguilla)-Vibrio vulnificus interaction in the gills: Role of the RtxA13 toxin.</title>
        <authorList>
            <person name="Callol A."/>
            <person name="Pajuelo D."/>
            <person name="Ebbesson L."/>
            <person name="Teles M."/>
            <person name="MacKenzie S."/>
            <person name="Amaro C."/>
        </authorList>
    </citation>
    <scope>NUCLEOTIDE SEQUENCE</scope>
</reference>
<sequence>MVIARTKPIGYTELRSPRVRSPDQTAYSMCKLKGSKTSQDKSYT</sequence>
<dbReference type="EMBL" id="GBXM01031036">
    <property type="protein sequence ID" value="JAH77541.1"/>
    <property type="molecule type" value="Transcribed_RNA"/>
</dbReference>
<dbReference type="AlphaFoldDB" id="A0A0E9VHQ6"/>
<organism evidence="2">
    <name type="scientific">Anguilla anguilla</name>
    <name type="common">European freshwater eel</name>
    <name type="synonym">Muraena anguilla</name>
    <dbReference type="NCBI Taxonomy" id="7936"/>
    <lineage>
        <taxon>Eukaryota</taxon>
        <taxon>Metazoa</taxon>
        <taxon>Chordata</taxon>
        <taxon>Craniata</taxon>
        <taxon>Vertebrata</taxon>
        <taxon>Euteleostomi</taxon>
        <taxon>Actinopterygii</taxon>
        <taxon>Neopterygii</taxon>
        <taxon>Teleostei</taxon>
        <taxon>Anguilliformes</taxon>
        <taxon>Anguillidae</taxon>
        <taxon>Anguilla</taxon>
    </lineage>
</organism>
<evidence type="ECO:0000313" key="2">
    <source>
        <dbReference type="EMBL" id="JAH77541.1"/>
    </source>
</evidence>
<name>A0A0E9VHQ6_ANGAN</name>
<feature type="region of interest" description="Disordered" evidence="1">
    <location>
        <begin position="1"/>
        <end position="44"/>
    </location>
</feature>
<protein>
    <submittedName>
        <fullName evidence="2">Uncharacterized protein</fullName>
    </submittedName>
</protein>
<accession>A0A0E9VHQ6</accession>
<feature type="compositionally biased region" description="Polar residues" evidence="1">
    <location>
        <begin position="35"/>
        <end position="44"/>
    </location>
</feature>
<reference evidence="2" key="1">
    <citation type="submission" date="2014-11" db="EMBL/GenBank/DDBJ databases">
        <authorList>
            <person name="Amaro Gonzalez C."/>
        </authorList>
    </citation>
    <scope>NUCLEOTIDE SEQUENCE</scope>
</reference>
<evidence type="ECO:0000256" key="1">
    <source>
        <dbReference type="SAM" id="MobiDB-lite"/>
    </source>
</evidence>